<comment type="caution">
    <text evidence="1">The sequence shown here is derived from an EMBL/GenBank/DDBJ whole genome shotgun (WGS) entry which is preliminary data.</text>
</comment>
<keyword evidence="2" id="KW-1185">Reference proteome</keyword>
<proteinExistence type="predicted"/>
<sequence>MSRKNKREDHCLKPLPNIEHELKLTRQQTVQLIDALLYARLNTVTPDIGYQALTDELKQHTIGKLIASALFDSDMDALDQAARLLAPNTPNYWVALMRG</sequence>
<dbReference type="Proteomes" id="UP001201549">
    <property type="component" value="Unassembled WGS sequence"/>
</dbReference>
<reference evidence="2" key="1">
    <citation type="submission" date="2023-07" db="EMBL/GenBank/DDBJ databases">
        <title>Shewanella mangrovi sp. nov., an acetaldehyde- degrading bacterium isolated from mangrove sediment.</title>
        <authorList>
            <person name="Liu Y."/>
        </authorList>
    </citation>
    <scope>NUCLEOTIDE SEQUENCE [LARGE SCALE GENOMIC DNA]</scope>
    <source>
        <strain evidence="2">C32</strain>
    </source>
</reference>
<accession>A0ABT2FGV1</accession>
<protein>
    <submittedName>
        <fullName evidence="1">Uncharacterized protein</fullName>
    </submittedName>
</protein>
<dbReference type="RefSeq" id="WP_238894558.1">
    <property type="nucleotide sequence ID" value="NZ_JAKOGG010000001.1"/>
</dbReference>
<name>A0ABT2FGV1_9GAMM</name>
<evidence type="ECO:0000313" key="2">
    <source>
        <dbReference type="Proteomes" id="UP001201549"/>
    </source>
</evidence>
<gene>
    <name evidence="1" type="ORF">L9G74_01765</name>
</gene>
<evidence type="ECO:0000313" key="1">
    <source>
        <dbReference type="EMBL" id="MCS4555156.1"/>
    </source>
</evidence>
<organism evidence="1 2">
    <name type="scientific">Shewanella electrica</name>
    <dbReference type="NCBI Taxonomy" id="515560"/>
    <lineage>
        <taxon>Bacteria</taxon>
        <taxon>Pseudomonadati</taxon>
        <taxon>Pseudomonadota</taxon>
        <taxon>Gammaproteobacteria</taxon>
        <taxon>Alteromonadales</taxon>
        <taxon>Shewanellaceae</taxon>
        <taxon>Shewanella</taxon>
    </lineage>
</organism>
<dbReference type="EMBL" id="JAKOGG010000001">
    <property type="protein sequence ID" value="MCS4555156.1"/>
    <property type="molecule type" value="Genomic_DNA"/>
</dbReference>